<feature type="transmembrane region" description="Helical" evidence="11">
    <location>
        <begin position="341"/>
        <end position="361"/>
    </location>
</feature>
<accession>A0A4S4BG82</accession>
<dbReference type="SMART" id="SM00387">
    <property type="entry name" value="HATPase_c"/>
    <property type="match status" value="1"/>
</dbReference>
<feature type="transmembrane region" description="Helical" evidence="11">
    <location>
        <begin position="204"/>
        <end position="229"/>
    </location>
</feature>
<keyword evidence="10" id="KW-0175">Coiled coil</keyword>
<dbReference type="PANTHER" id="PTHR42878">
    <property type="entry name" value="TWO-COMPONENT HISTIDINE KINASE"/>
    <property type="match status" value="1"/>
</dbReference>
<keyword evidence="9" id="KW-0902">Two-component regulatory system</keyword>
<dbReference type="InterPro" id="IPR011623">
    <property type="entry name" value="7TMR_DISM_rcpt_extracell_dom1"/>
</dbReference>
<feature type="signal peptide" evidence="12">
    <location>
        <begin position="1"/>
        <end position="24"/>
    </location>
</feature>
<dbReference type="InterPro" id="IPR004358">
    <property type="entry name" value="Sig_transdc_His_kin-like_C"/>
</dbReference>
<dbReference type="AlphaFoldDB" id="A0A4S4BG82"/>
<protein>
    <recommendedName>
        <fullName evidence="3">histidine kinase</fullName>
        <ecNumber evidence="3">2.7.13.3</ecNumber>
    </recommendedName>
</protein>
<keyword evidence="6" id="KW-0547">Nucleotide-binding</keyword>
<dbReference type="InterPro" id="IPR003594">
    <property type="entry name" value="HATPase_dom"/>
</dbReference>
<feature type="transmembrane region" description="Helical" evidence="11">
    <location>
        <begin position="282"/>
        <end position="302"/>
    </location>
</feature>
<evidence type="ECO:0000256" key="6">
    <source>
        <dbReference type="ARBA" id="ARBA00022741"/>
    </source>
</evidence>
<keyword evidence="15" id="KW-1185">Reference proteome</keyword>
<dbReference type="GO" id="GO:0030295">
    <property type="term" value="F:protein kinase activator activity"/>
    <property type="evidence" value="ECO:0007669"/>
    <property type="project" value="TreeGrafter"/>
</dbReference>
<dbReference type="SMART" id="SM00388">
    <property type="entry name" value="HisKA"/>
    <property type="match status" value="1"/>
</dbReference>
<feature type="transmembrane region" description="Helical" evidence="11">
    <location>
        <begin position="249"/>
        <end position="270"/>
    </location>
</feature>
<gene>
    <name evidence="14" type="ORF">E6C55_30160</name>
</gene>
<keyword evidence="11" id="KW-1133">Transmembrane helix</keyword>
<dbReference type="PROSITE" id="PS50109">
    <property type="entry name" value="HIS_KIN"/>
    <property type="match status" value="1"/>
</dbReference>
<comment type="subcellular location">
    <subcellularLocation>
        <location evidence="2">Cell membrane</location>
        <topology evidence="2">Multi-pass membrane protein</topology>
    </subcellularLocation>
</comment>
<dbReference type="Gene3D" id="3.30.565.10">
    <property type="entry name" value="Histidine kinase-like ATPase, C-terminal domain"/>
    <property type="match status" value="1"/>
</dbReference>
<dbReference type="FunFam" id="3.30.565.10:FF:000006">
    <property type="entry name" value="Sensor histidine kinase WalK"/>
    <property type="match status" value="1"/>
</dbReference>
<dbReference type="SUPFAM" id="SSF47384">
    <property type="entry name" value="Homodimeric domain of signal transducing histidine kinase"/>
    <property type="match status" value="1"/>
</dbReference>
<dbReference type="PANTHER" id="PTHR42878:SF7">
    <property type="entry name" value="SENSOR HISTIDINE KINASE GLRK"/>
    <property type="match status" value="1"/>
</dbReference>
<organism evidence="14 15">
    <name type="scientific">Cohnella fermenti</name>
    <dbReference type="NCBI Taxonomy" id="2565925"/>
    <lineage>
        <taxon>Bacteria</taxon>
        <taxon>Bacillati</taxon>
        <taxon>Bacillota</taxon>
        <taxon>Bacilli</taxon>
        <taxon>Bacillales</taxon>
        <taxon>Paenibacillaceae</taxon>
        <taxon>Cohnella</taxon>
    </lineage>
</organism>
<keyword evidence="11" id="KW-0472">Membrane</keyword>
<keyword evidence="4" id="KW-0597">Phosphoprotein</keyword>
<dbReference type="Gene3D" id="2.60.40.2380">
    <property type="match status" value="1"/>
</dbReference>
<evidence type="ECO:0000313" key="14">
    <source>
        <dbReference type="EMBL" id="THF73215.1"/>
    </source>
</evidence>
<evidence type="ECO:0000256" key="4">
    <source>
        <dbReference type="ARBA" id="ARBA00022553"/>
    </source>
</evidence>
<dbReference type="SUPFAM" id="SSF55874">
    <property type="entry name" value="ATPase domain of HSP90 chaperone/DNA topoisomerase II/histidine kinase"/>
    <property type="match status" value="1"/>
</dbReference>
<feature type="domain" description="Histidine kinase" evidence="13">
    <location>
        <begin position="446"/>
        <end position="661"/>
    </location>
</feature>
<evidence type="ECO:0000256" key="1">
    <source>
        <dbReference type="ARBA" id="ARBA00000085"/>
    </source>
</evidence>
<dbReference type="Pfam" id="PF07696">
    <property type="entry name" value="7TMR-DISMED2"/>
    <property type="match status" value="1"/>
</dbReference>
<evidence type="ECO:0000256" key="11">
    <source>
        <dbReference type="SAM" id="Phobius"/>
    </source>
</evidence>
<dbReference type="InterPro" id="IPR011622">
    <property type="entry name" value="7TMR_DISM_rcpt_extracell_dom2"/>
</dbReference>
<feature type="coiled-coil region" evidence="10">
    <location>
        <begin position="390"/>
        <end position="446"/>
    </location>
</feature>
<evidence type="ECO:0000256" key="5">
    <source>
        <dbReference type="ARBA" id="ARBA00022679"/>
    </source>
</evidence>
<keyword evidence="7" id="KW-0418">Kinase</keyword>
<feature type="transmembrane region" description="Helical" evidence="11">
    <location>
        <begin position="175"/>
        <end position="197"/>
    </location>
</feature>
<evidence type="ECO:0000259" key="13">
    <source>
        <dbReference type="PROSITE" id="PS50109"/>
    </source>
</evidence>
<evidence type="ECO:0000256" key="2">
    <source>
        <dbReference type="ARBA" id="ARBA00004651"/>
    </source>
</evidence>
<dbReference type="GO" id="GO:0005524">
    <property type="term" value="F:ATP binding"/>
    <property type="evidence" value="ECO:0007669"/>
    <property type="project" value="UniProtKB-KW"/>
</dbReference>
<feature type="chain" id="PRO_5020623254" description="histidine kinase" evidence="12">
    <location>
        <begin position="25"/>
        <end position="662"/>
    </location>
</feature>
<dbReference type="Pfam" id="PF07695">
    <property type="entry name" value="7TMR-DISM_7TM"/>
    <property type="match status" value="1"/>
</dbReference>
<evidence type="ECO:0000313" key="15">
    <source>
        <dbReference type="Proteomes" id="UP000310636"/>
    </source>
</evidence>
<evidence type="ECO:0000256" key="9">
    <source>
        <dbReference type="ARBA" id="ARBA00023012"/>
    </source>
</evidence>
<evidence type="ECO:0000256" key="7">
    <source>
        <dbReference type="ARBA" id="ARBA00022777"/>
    </source>
</evidence>
<dbReference type="CDD" id="cd00082">
    <property type="entry name" value="HisKA"/>
    <property type="match status" value="1"/>
</dbReference>
<feature type="transmembrane region" description="Helical" evidence="11">
    <location>
        <begin position="373"/>
        <end position="390"/>
    </location>
</feature>
<keyword evidence="12" id="KW-0732">Signal</keyword>
<dbReference type="InterPro" id="IPR036097">
    <property type="entry name" value="HisK_dim/P_sf"/>
</dbReference>
<comment type="catalytic activity">
    <reaction evidence="1">
        <text>ATP + protein L-histidine = ADP + protein N-phospho-L-histidine.</text>
        <dbReference type="EC" id="2.7.13.3"/>
    </reaction>
</comment>
<dbReference type="InterPro" id="IPR003661">
    <property type="entry name" value="HisK_dim/P_dom"/>
</dbReference>
<dbReference type="PRINTS" id="PR00344">
    <property type="entry name" value="BCTRLSENSOR"/>
</dbReference>
<dbReference type="GO" id="GO:0005886">
    <property type="term" value="C:plasma membrane"/>
    <property type="evidence" value="ECO:0007669"/>
    <property type="project" value="UniProtKB-SubCell"/>
</dbReference>
<dbReference type="Pfam" id="PF00512">
    <property type="entry name" value="HisKA"/>
    <property type="match status" value="1"/>
</dbReference>
<dbReference type="OrthoDB" id="9809348at2"/>
<dbReference type="InterPro" id="IPR050351">
    <property type="entry name" value="BphY/WalK/GraS-like"/>
</dbReference>
<keyword evidence="8" id="KW-0067">ATP-binding</keyword>
<dbReference type="GO" id="GO:0000156">
    <property type="term" value="F:phosphorelay response regulator activity"/>
    <property type="evidence" value="ECO:0007669"/>
    <property type="project" value="TreeGrafter"/>
</dbReference>
<dbReference type="RefSeq" id="WP_136373557.1">
    <property type="nucleotide sequence ID" value="NZ_SSOB01000060.1"/>
</dbReference>
<comment type="caution">
    <text evidence="14">The sequence shown here is derived from an EMBL/GenBank/DDBJ whole genome shotgun (WGS) entry which is preliminary data.</text>
</comment>
<evidence type="ECO:0000256" key="3">
    <source>
        <dbReference type="ARBA" id="ARBA00012438"/>
    </source>
</evidence>
<dbReference type="Gene3D" id="1.10.287.130">
    <property type="match status" value="1"/>
</dbReference>
<dbReference type="EMBL" id="SSOB01000060">
    <property type="protein sequence ID" value="THF73215.1"/>
    <property type="molecule type" value="Genomic_DNA"/>
</dbReference>
<dbReference type="CDD" id="cd00075">
    <property type="entry name" value="HATPase"/>
    <property type="match status" value="1"/>
</dbReference>
<evidence type="ECO:0000256" key="12">
    <source>
        <dbReference type="SAM" id="SignalP"/>
    </source>
</evidence>
<dbReference type="EC" id="2.7.13.3" evidence="3"/>
<evidence type="ECO:0000256" key="10">
    <source>
        <dbReference type="SAM" id="Coils"/>
    </source>
</evidence>
<dbReference type="GO" id="GO:0007234">
    <property type="term" value="P:osmosensory signaling via phosphorelay pathway"/>
    <property type="evidence" value="ECO:0007669"/>
    <property type="project" value="TreeGrafter"/>
</dbReference>
<proteinExistence type="predicted"/>
<sequence>MRMIRCLFVIGLFHVLFVASVAEAEEAHDTAVLTLSDGQSDYSLNATMDILEDAARQWSYEDIQSQEVQGRFKSAGGKSSFGYTRSAYWIRAVILNESSEAKWEMILNNSLMDKMEVYAPGGAVFLNRYYPTFAINLPQDQPATVYIRIETLGSMVAPIQLIEQSAVYNHANVELILFGFFYGANFVIVAYQLALYWYTRNRAYLYYTLSVVAFAGGLFIWNGLVRPFIGAGYLSGSTSEISVWNSPSALYDFFYVLGRWMGSLFLLHLLLPRTYAPMADRICRLVNIACPIVCLGIVFAYPLGIGSFLFWFKYVTLLLILWVIIICAWRGSRVARQLAMVKVPTVLVAVVPKALLLLGLLPSNPYTHFSSQFSSIGELIFMAIILYGLMDQMRKKEENAQRKLMNTLEDWNTDLERTVAEQTASLQRANEELEQIQASRTQLLQNISHDIRGPLTYVQGGIQVLVNKLTVAPDQQHYLLGKVYDKVLVVNRYIDDLFEISRAQGMQTPVALEKVVFNDWIEGIFEELAMDIEHTGRRCARRRSTSEADTEVWIDAHLIKRVLSNLVHNACKFTPPDGTITLQTFHRTDAVIIMVGDTGEGIEQEHLIRIFERHYKAGEAQGSGLGLAITKEIVERHGGAIWVESKPGEGSQFYFTLPKVDN</sequence>
<keyword evidence="11" id="KW-0812">Transmembrane</keyword>
<dbReference type="GO" id="GO:0000155">
    <property type="term" value="F:phosphorelay sensor kinase activity"/>
    <property type="evidence" value="ECO:0007669"/>
    <property type="project" value="InterPro"/>
</dbReference>
<keyword evidence="5" id="KW-0808">Transferase</keyword>
<dbReference type="Proteomes" id="UP000310636">
    <property type="component" value="Unassembled WGS sequence"/>
</dbReference>
<feature type="transmembrane region" description="Helical" evidence="11">
    <location>
        <begin position="308"/>
        <end position="329"/>
    </location>
</feature>
<dbReference type="InterPro" id="IPR036890">
    <property type="entry name" value="HATPase_C_sf"/>
</dbReference>
<dbReference type="InterPro" id="IPR005467">
    <property type="entry name" value="His_kinase_dom"/>
</dbReference>
<name>A0A4S4BG82_9BACL</name>
<dbReference type="Pfam" id="PF02518">
    <property type="entry name" value="HATPase_c"/>
    <property type="match status" value="1"/>
</dbReference>
<reference evidence="14 15" key="1">
    <citation type="submission" date="2019-04" db="EMBL/GenBank/DDBJ databases">
        <title>Cohnella sp. nov. isolated from preserved vegetables.</title>
        <authorList>
            <person name="Lin S.-Y."/>
            <person name="Hung M.-H."/>
            <person name="Young C.-C."/>
        </authorList>
    </citation>
    <scope>NUCLEOTIDE SEQUENCE [LARGE SCALE GENOMIC DNA]</scope>
    <source>
        <strain evidence="14 15">CC-MHH1044</strain>
    </source>
</reference>
<evidence type="ECO:0000256" key="8">
    <source>
        <dbReference type="ARBA" id="ARBA00022840"/>
    </source>
</evidence>